<protein>
    <submittedName>
        <fullName evidence="2">Metallophosphoesterase</fullName>
    </submittedName>
</protein>
<dbReference type="InterPro" id="IPR004843">
    <property type="entry name" value="Calcineurin-like_PHP"/>
</dbReference>
<sequence>MQNRCFIVKLTVMSVLPSSYPKSIRIIGDVHGDIHAFRHAINTNHFIIQLGDLVDYGPDSGNVMALMIKIQEEKRGLFLIGNHDRKLGLFLKGYRVRRDSALNTTIDQIKSHPDKELPNKILQALEQAPAWLILNKLIFVHGGFHTRMLTEPSPKPLTPITSLLSRALYGETTNKMYHDGYPVRKLNWINHIPAGYTLYCGHDCRSTDGRPWVRKGYGGGVAVFMDTGASKGGHLSWVDISL</sequence>
<comment type="caution">
    <text evidence="2">The sequence shown here is derived from an EMBL/GenBank/DDBJ whole genome shotgun (WGS) entry which is preliminary data.</text>
</comment>
<evidence type="ECO:0000313" key="3">
    <source>
        <dbReference type="Proteomes" id="UP001431634"/>
    </source>
</evidence>
<dbReference type="InterPro" id="IPR050126">
    <property type="entry name" value="Ap4A_hydrolase"/>
</dbReference>
<dbReference type="InterPro" id="IPR029052">
    <property type="entry name" value="Metallo-depent_PP-like"/>
</dbReference>
<dbReference type="RefSeq" id="WP_281447842.1">
    <property type="nucleotide sequence ID" value="NZ_JASBAO010000001.1"/>
</dbReference>
<evidence type="ECO:0000313" key="2">
    <source>
        <dbReference type="EMBL" id="MDI2090717.1"/>
    </source>
</evidence>
<proteinExistence type="predicted"/>
<dbReference type="EMBL" id="JASBAO010000001">
    <property type="protein sequence ID" value="MDI2090717.1"/>
    <property type="molecule type" value="Genomic_DNA"/>
</dbReference>
<accession>A0ABT6Q0T8</accession>
<dbReference type="Pfam" id="PF00149">
    <property type="entry name" value="Metallophos"/>
    <property type="match status" value="1"/>
</dbReference>
<evidence type="ECO:0000259" key="1">
    <source>
        <dbReference type="Pfam" id="PF00149"/>
    </source>
</evidence>
<gene>
    <name evidence="2" type="ORF">QJV27_04840</name>
</gene>
<dbReference type="Proteomes" id="UP001431634">
    <property type="component" value="Unassembled WGS sequence"/>
</dbReference>
<dbReference type="SUPFAM" id="SSF56300">
    <property type="entry name" value="Metallo-dependent phosphatases"/>
    <property type="match status" value="1"/>
</dbReference>
<reference evidence="2" key="1">
    <citation type="submission" date="2023-05" db="EMBL/GenBank/DDBJ databases">
        <title>Whole genome sequence of Commensalibacter sp.</title>
        <authorList>
            <person name="Charoenyingcharoen P."/>
            <person name="Yukphan P."/>
        </authorList>
    </citation>
    <scope>NUCLEOTIDE SEQUENCE</scope>
    <source>
        <strain evidence="2">TBRC 16381</strain>
    </source>
</reference>
<dbReference type="Gene3D" id="3.60.21.10">
    <property type="match status" value="1"/>
</dbReference>
<organism evidence="2 3">
    <name type="scientific">Commensalibacter oyaizuii</name>
    <dbReference type="NCBI Taxonomy" id="3043873"/>
    <lineage>
        <taxon>Bacteria</taxon>
        <taxon>Pseudomonadati</taxon>
        <taxon>Pseudomonadota</taxon>
        <taxon>Alphaproteobacteria</taxon>
        <taxon>Acetobacterales</taxon>
        <taxon>Acetobacteraceae</taxon>
    </lineage>
</organism>
<feature type="domain" description="Calcineurin-like phosphoesterase" evidence="1">
    <location>
        <begin position="24"/>
        <end position="153"/>
    </location>
</feature>
<keyword evidence="3" id="KW-1185">Reference proteome</keyword>
<dbReference type="PANTHER" id="PTHR42850">
    <property type="entry name" value="METALLOPHOSPHOESTERASE"/>
    <property type="match status" value="1"/>
</dbReference>
<name>A0ABT6Q0T8_9PROT</name>